<proteinExistence type="predicted"/>
<dbReference type="InterPro" id="IPR003718">
    <property type="entry name" value="OsmC/Ohr_fam"/>
</dbReference>
<dbReference type="Pfam" id="PF02566">
    <property type="entry name" value="OsmC"/>
    <property type="match status" value="1"/>
</dbReference>
<protein>
    <recommendedName>
        <fullName evidence="3">OsmC-like protein</fullName>
    </recommendedName>
</protein>
<dbReference type="Gene3D" id="3.30.300.20">
    <property type="match status" value="1"/>
</dbReference>
<accession>A0ABP4CCT2</accession>
<dbReference type="Proteomes" id="UP001500665">
    <property type="component" value="Unassembled WGS sequence"/>
</dbReference>
<evidence type="ECO:0000313" key="1">
    <source>
        <dbReference type="EMBL" id="GAA0965852.1"/>
    </source>
</evidence>
<dbReference type="EMBL" id="BAAAHH010000040">
    <property type="protein sequence ID" value="GAA0965852.1"/>
    <property type="molecule type" value="Genomic_DNA"/>
</dbReference>
<evidence type="ECO:0000313" key="2">
    <source>
        <dbReference type="Proteomes" id="UP001500665"/>
    </source>
</evidence>
<keyword evidence="2" id="KW-1185">Reference proteome</keyword>
<dbReference type="RefSeq" id="WP_344245733.1">
    <property type="nucleotide sequence ID" value="NZ_BAAAHH010000040.1"/>
</dbReference>
<dbReference type="PANTHER" id="PTHR39624">
    <property type="entry name" value="PROTEIN INVOLVED IN RIMO-MEDIATED BETA-METHYLTHIOLATION OF RIBOSOMAL PROTEIN S12 YCAO"/>
    <property type="match status" value="1"/>
</dbReference>
<gene>
    <name evidence="1" type="ORF">GCM10009550_66910</name>
</gene>
<dbReference type="PANTHER" id="PTHR39624:SF2">
    <property type="entry name" value="OSMC-LIKE PROTEIN"/>
    <property type="match status" value="1"/>
</dbReference>
<reference evidence="2" key="1">
    <citation type="journal article" date="2019" name="Int. J. Syst. Evol. Microbiol.">
        <title>The Global Catalogue of Microorganisms (GCM) 10K type strain sequencing project: providing services to taxonomists for standard genome sequencing and annotation.</title>
        <authorList>
            <consortium name="The Broad Institute Genomics Platform"/>
            <consortium name="The Broad Institute Genome Sequencing Center for Infectious Disease"/>
            <person name="Wu L."/>
            <person name="Ma J."/>
        </authorList>
    </citation>
    <scope>NUCLEOTIDE SEQUENCE [LARGE SCALE GENOMIC DNA]</scope>
    <source>
        <strain evidence="2">JCM 10696</strain>
    </source>
</reference>
<dbReference type="InterPro" id="IPR015946">
    <property type="entry name" value="KH_dom-like_a/b"/>
</dbReference>
<dbReference type="InterPro" id="IPR036102">
    <property type="entry name" value="OsmC/Ohrsf"/>
</dbReference>
<comment type="caution">
    <text evidence="1">The sequence shown here is derived from an EMBL/GenBank/DDBJ whole genome shotgun (WGS) entry which is preliminary data.</text>
</comment>
<dbReference type="SUPFAM" id="SSF82784">
    <property type="entry name" value="OsmC-like"/>
    <property type="match status" value="1"/>
</dbReference>
<name>A0ABP4CCT2_9ACTN</name>
<sequence length="136" mass="14993">MEEIRVVHRDQDAFAIFVRDYVVQVDQPARAGEESGPTPVELFVAAMAACAAHFACHHLKRQGLPYNGLEMGARYLLGGGSPQRISRLTLTVRPPARLRQEDTDAMITAIRDCPVTQSLLTPPDLRITLDDRAQAA</sequence>
<evidence type="ECO:0008006" key="3">
    <source>
        <dbReference type="Google" id="ProtNLM"/>
    </source>
</evidence>
<organism evidence="1 2">
    <name type="scientific">Actinocorallia libanotica</name>
    <dbReference type="NCBI Taxonomy" id="46162"/>
    <lineage>
        <taxon>Bacteria</taxon>
        <taxon>Bacillati</taxon>
        <taxon>Actinomycetota</taxon>
        <taxon>Actinomycetes</taxon>
        <taxon>Streptosporangiales</taxon>
        <taxon>Thermomonosporaceae</taxon>
        <taxon>Actinocorallia</taxon>
    </lineage>
</organism>